<dbReference type="GO" id="GO:0046452">
    <property type="term" value="P:dihydrofolate metabolic process"/>
    <property type="evidence" value="ECO:0007669"/>
    <property type="project" value="TreeGrafter"/>
</dbReference>
<evidence type="ECO:0000256" key="1">
    <source>
        <dbReference type="ARBA" id="ARBA00004903"/>
    </source>
</evidence>
<dbReference type="PANTHER" id="PTHR48069">
    <property type="entry name" value="DIHYDROFOLATE REDUCTASE"/>
    <property type="match status" value="1"/>
</dbReference>
<keyword evidence="6 7" id="KW-0560">Oxidoreductase</keyword>
<sequence length="162" mass="18580">MISFIWAEANHGVMGNHGTLPWKLPDDMKYFKDTTMGNPIVSGSRTFRSYNRPLPGRDNYVISTHNDFPEGVIVLSSIDSFLELAKNNGDKEFFVTGGANIFKQLLGSVDRLYRTKIDHDFSGDTYIPEIDYTQFDLLSETQGIMDEKNQYPHKFQIFVRNN</sequence>
<evidence type="ECO:0000256" key="4">
    <source>
        <dbReference type="ARBA" id="ARBA00022563"/>
    </source>
</evidence>
<comment type="similarity">
    <text evidence="2 7">Belongs to the dihydrofolate reductase family.</text>
</comment>
<accession>A0A1S6QKC3</accession>
<protein>
    <recommendedName>
        <fullName evidence="3 7">Dihydrofolate reductase</fullName>
        <ecNumber evidence="3 7">1.5.1.3</ecNumber>
    </recommendedName>
</protein>
<dbReference type="EMBL" id="CP018906">
    <property type="protein sequence ID" value="AQW22087.1"/>
    <property type="molecule type" value="Genomic_DNA"/>
</dbReference>
<dbReference type="InterPro" id="IPR012259">
    <property type="entry name" value="DHFR"/>
</dbReference>
<name>A0A1S6QKC3_9LACO</name>
<evidence type="ECO:0000256" key="5">
    <source>
        <dbReference type="ARBA" id="ARBA00022857"/>
    </source>
</evidence>
<dbReference type="Proteomes" id="UP000030361">
    <property type="component" value="Chromosome"/>
</dbReference>
<comment type="pathway">
    <text evidence="1 7">Cofactor biosynthesis; tetrahydrofolate biosynthesis; 5,6,7,8-tetrahydrofolate from 7,8-dihydrofolate: step 1/1.</text>
</comment>
<comment type="function">
    <text evidence="7">Key enzyme in folate metabolism. Catalyzes an essential reaction for de novo glycine and purine synthesis, and for DNA precursor synthesis.</text>
</comment>
<dbReference type="PRINTS" id="PR00070">
    <property type="entry name" value="DHFR"/>
</dbReference>
<dbReference type="GO" id="GO:0006730">
    <property type="term" value="P:one-carbon metabolic process"/>
    <property type="evidence" value="ECO:0007669"/>
    <property type="project" value="UniProtKB-KW"/>
</dbReference>
<keyword evidence="4 7" id="KW-0554">One-carbon metabolism</keyword>
<dbReference type="EC" id="1.5.1.3" evidence="3 7"/>
<feature type="domain" description="DHFR" evidence="8">
    <location>
        <begin position="1"/>
        <end position="160"/>
    </location>
</feature>
<organism evidence="9 10">
    <name type="scientific">Lentilactobacillus curieae</name>
    <dbReference type="NCBI Taxonomy" id="1138822"/>
    <lineage>
        <taxon>Bacteria</taxon>
        <taxon>Bacillati</taxon>
        <taxon>Bacillota</taxon>
        <taxon>Bacilli</taxon>
        <taxon>Lactobacillales</taxon>
        <taxon>Lactobacillaceae</taxon>
        <taxon>Lentilactobacillus</taxon>
    </lineage>
</organism>
<evidence type="ECO:0000256" key="6">
    <source>
        <dbReference type="ARBA" id="ARBA00023002"/>
    </source>
</evidence>
<dbReference type="PROSITE" id="PS51330">
    <property type="entry name" value="DHFR_2"/>
    <property type="match status" value="1"/>
</dbReference>
<dbReference type="Pfam" id="PF00186">
    <property type="entry name" value="DHFR_1"/>
    <property type="match status" value="1"/>
</dbReference>
<dbReference type="Gene3D" id="3.40.430.10">
    <property type="entry name" value="Dihydrofolate Reductase, subunit A"/>
    <property type="match status" value="1"/>
</dbReference>
<dbReference type="GO" id="GO:0004146">
    <property type="term" value="F:dihydrofolate reductase activity"/>
    <property type="evidence" value="ECO:0007669"/>
    <property type="project" value="UniProtKB-EC"/>
</dbReference>
<dbReference type="GO" id="GO:0005829">
    <property type="term" value="C:cytosol"/>
    <property type="evidence" value="ECO:0007669"/>
    <property type="project" value="TreeGrafter"/>
</dbReference>
<evidence type="ECO:0000256" key="3">
    <source>
        <dbReference type="ARBA" id="ARBA00012856"/>
    </source>
</evidence>
<keyword evidence="5 7" id="KW-0521">NADP</keyword>
<dbReference type="OrthoDB" id="9804315at2"/>
<dbReference type="eggNOG" id="COG0262">
    <property type="taxonomic scope" value="Bacteria"/>
</dbReference>
<dbReference type="GO" id="GO:0046654">
    <property type="term" value="P:tetrahydrofolate biosynthetic process"/>
    <property type="evidence" value="ECO:0007669"/>
    <property type="project" value="UniProtKB-UniPathway"/>
</dbReference>
<dbReference type="GO" id="GO:0050661">
    <property type="term" value="F:NADP binding"/>
    <property type="evidence" value="ECO:0007669"/>
    <property type="project" value="InterPro"/>
</dbReference>
<dbReference type="RefSeq" id="WP_035167125.1">
    <property type="nucleotide sequence ID" value="NZ_CP018906.1"/>
</dbReference>
<dbReference type="CDD" id="cd00209">
    <property type="entry name" value="DHFR"/>
    <property type="match status" value="1"/>
</dbReference>
<dbReference type="SUPFAM" id="SSF53597">
    <property type="entry name" value="Dihydrofolate reductase-like"/>
    <property type="match status" value="1"/>
</dbReference>
<dbReference type="KEGG" id="lcu:PL11_009225"/>
<dbReference type="InterPro" id="IPR024072">
    <property type="entry name" value="DHFR-like_dom_sf"/>
</dbReference>
<evidence type="ECO:0000256" key="2">
    <source>
        <dbReference type="ARBA" id="ARBA00009539"/>
    </source>
</evidence>
<dbReference type="AlphaFoldDB" id="A0A1S6QKC3"/>
<proteinExistence type="inferred from homology"/>
<keyword evidence="10" id="KW-1185">Reference proteome</keyword>
<reference evidence="9 10" key="1">
    <citation type="journal article" date="2015" name="Genome Announc.">
        <title>Genome Sequence of Lactobacillus curieae CCTCC M 2011381T, a Novel Producer of Gamma-aminobutyric Acid.</title>
        <authorList>
            <person name="Wang Y."/>
            <person name="Wang Y."/>
            <person name="Lang C."/>
            <person name="Wei D."/>
            <person name="Xu P."/>
            <person name="Xie J."/>
        </authorList>
    </citation>
    <scope>NUCLEOTIDE SEQUENCE [LARGE SCALE GENOMIC DNA]</scope>
    <source>
        <strain evidence="9 10">CCTCC M 2011381</strain>
    </source>
</reference>
<dbReference type="InterPro" id="IPR001796">
    <property type="entry name" value="DHFR_dom"/>
</dbReference>
<comment type="catalytic activity">
    <reaction evidence="7">
        <text>(6S)-5,6,7,8-tetrahydrofolate + NADP(+) = 7,8-dihydrofolate + NADPH + H(+)</text>
        <dbReference type="Rhea" id="RHEA:15009"/>
        <dbReference type="ChEBI" id="CHEBI:15378"/>
        <dbReference type="ChEBI" id="CHEBI:57451"/>
        <dbReference type="ChEBI" id="CHEBI:57453"/>
        <dbReference type="ChEBI" id="CHEBI:57783"/>
        <dbReference type="ChEBI" id="CHEBI:58349"/>
        <dbReference type="EC" id="1.5.1.3"/>
    </reaction>
</comment>
<gene>
    <name evidence="9" type="ORF">PL11_009225</name>
</gene>
<evidence type="ECO:0000259" key="8">
    <source>
        <dbReference type="PROSITE" id="PS51330"/>
    </source>
</evidence>
<evidence type="ECO:0000313" key="9">
    <source>
        <dbReference type="EMBL" id="AQW22087.1"/>
    </source>
</evidence>
<evidence type="ECO:0000256" key="7">
    <source>
        <dbReference type="PIRNR" id="PIRNR000194"/>
    </source>
</evidence>
<evidence type="ECO:0000313" key="10">
    <source>
        <dbReference type="Proteomes" id="UP000030361"/>
    </source>
</evidence>
<dbReference type="UniPathway" id="UPA00077">
    <property type="reaction ID" value="UER00158"/>
</dbReference>
<dbReference type="PIRSF" id="PIRSF000194">
    <property type="entry name" value="DHFR"/>
    <property type="match status" value="1"/>
</dbReference>
<dbReference type="GO" id="GO:0046655">
    <property type="term" value="P:folic acid metabolic process"/>
    <property type="evidence" value="ECO:0007669"/>
    <property type="project" value="TreeGrafter"/>
</dbReference>
<dbReference type="PANTHER" id="PTHR48069:SF3">
    <property type="entry name" value="DIHYDROFOLATE REDUCTASE"/>
    <property type="match status" value="1"/>
</dbReference>